<dbReference type="PANTHER" id="PTHR14097">
    <property type="entry name" value="OXIDOREDUCTASE HTATIP2"/>
    <property type="match status" value="1"/>
</dbReference>
<name>A0AAJ0FMG1_9HYPO</name>
<dbReference type="Pfam" id="PF01073">
    <property type="entry name" value="3Beta_HSD"/>
    <property type="match status" value="1"/>
</dbReference>
<evidence type="ECO:0000313" key="3">
    <source>
        <dbReference type="Proteomes" id="UP001251528"/>
    </source>
</evidence>
<comment type="caution">
    <text evidence="2">The sequence shown here is derived from an EMBL/GenBank/DDBJ whole genome shotgun (WGS) entry which is preliminary data.</text>
</comment>
<dbReference type="Proteomes" id="UP001251528">
    <property type="component" value="Unassembled WGS sequence"/>
</dbReference>
<keyword evidence="3" id="KW-1185">Reference proteome</keyword>
<accession>A0AAJ0FMG1</accession>
<dbReference type="Gene3D" id="3.40.50.720">
    <property type="entry name" value="NAD(P)-binding Rossmann-like Domain"/>
    <property type="match status" value="1"/>
</dbReference>
<dbReference type="AlphaFoldDB" id="A0AAJ0FMG1"/>
<feature type="domain" description="3-beta hydroxysteroid dehydrogenase/isomerase" evidence="1">
    <location>
        <begin position="2"/>
        <end position="160"/>
    </location>
</feature>
<organism evidence="2 3">
    <name type="scientific">Conoideocrella luteorostrata</name>
    <dbReference type="NCBI Taxonomy" id="1105319"/>
    <lineage>
        <taxon>Eukaryota</taxon>
        <taxon>Fungi</taxon>
        <taxon>Dikarya</taxon>
        <taxon>Ascomycota</taxon>
        <taxon>Pezizomycotina</taxon>
        <taxon>Sordariomycetes</taxon>
        <taxon>Hypocreomycetidae</taxon>
        <taxon>Hypocreales</taxon>
        <taxon>Clavicipitaceae</taxon>
        <taxon>Conoideocrella</taxon>
    </lineage>
</organism>
<dbReference type="EMBL" id="JASWJB010000515">
    <property type="protein sequence ID" value="KAK2589961.1"/>
    <property type="molecule type" value="Genomic_DNA"/>
</dbReference>
<evidence type="ECO:0000259" key="1">
    <source>
        <dbReference type="Pfam" id="PF01073"/>
    </source>
</evidence>
<dbReference type="InterPro" id="IPR002225">
    <property type="entry name" value="3Beta_OHSteriod_DH/Estase"/>
</dbReference>
<dbReference type="InterPro" id="IPR036291">
    <property type="entry name" value="NAD(P)-bd_dom_sf"/>
</dbReference>
<dbReference type="SUPFAM" id="SSF51735">
    <property type="entry name" value="NAD(P)-binding Rossmann-fold domains"/>
    <property type="match status" value="1"/>
</dbReference>
<dbReference type="GO" id="GO:0006694">
    <property type="term" value="P:steroid biosynthetic process"/>
    <property type="evidence" value="ECO:0007669"/>
    <property type="project" value="InterPro"/>
</dbReference>
<dbReference type="GO" id="GO:0016616">
    <property type="term" value="F:oxidoreductase activity, acting on the CH-OH group of donors, NAD or NADP as acceptor"/>
    <property type="evidence" value="ECO:0007669"/>
    <property type="project" value="InterPro"/>
</dbReference>
<gene>
    <name evidence="2" type="ORF">QQS21_012352</name>
</gene>
<protein>
    <recommendedName>
        <fullName evidence="1">3-beta hydroxysteroid dehydrogenase/isomerase domain-containing protein</fullName>
    </recommendedName>
</protein>
<sequence length="238" mass="25626">LIVAGSTGFVGTEVIRQAIHHPSITSVVGLARRATPPPEAGSPKASKFKSVVCEDFSNYSDSVKEELRGADACIWLLAVTPSSIKTLTLDEIRKICQDYTVTGLEALTALSKDANKSLRFVYASGSNAQRDQTKKPWVLGDYSLLRGECENRVLDAAKQSNGVLESYILKPGLLSGPGRDGIKMQVTQFLMSSMIGLPHARVQDVSAAALHIAVHGFENDTISNEDLTRIGQKALGEQ</sequence>
<dbReference type="PANTHER" id="PTHR14097:SF9">
    <property type="entry name" value="EPIMERASE, PUTATIVE (AFU_ORTHOLOGUE AFUA_8G07320)-RELATED"/>
    <property type="match status" value="1"/>
</dbReference>
<evidence type="ECO:0000313" key="2">
    <source>
        <dbReference type="EMBL" id="KAK2589961.1"/>
    </source>
</evidence>
<feature type="non-terminal residue" evidence="2">
    <location>
        <position position="1"/>
    </location>
</feature>
<proteinExistence type="predicted"/>
<reference evidence="2" key="1">
    <citation type="submission" date="2023-06" db="EMBL/GenBank/DDBJ databases">
        <title>Conoideocrella luteorostrata (Hypocreales: Clavicipitaceae), a potential biocontrol fungus for elongate hemlock scale in United States Christmas tree production areas.</title>
        <authorList>
            <person name="Barrett H."/>
            <person name="Lovett B."/>
            <person name="Macias A.M."/>
            <person name="Stajich J.E."/>
            <person name="Kasson M.T."/>
        </authorList>
    </citation>
    <scope>NUCLEOTIDE SEQUENCE</scope>
    <source>
        <strain evidence="2">ARSEF 14590</strain>
    </source>
</reference>